<dbReference type="InterPro" id="IPR005119">
    <property type="entry name" value="LysR_subst-bd"/>
</dbReference>
<name>A0ABT5YK54_9PROT</name>
<evidence type="ECO:0000259" key="5">
    <source>
        <dbReference type="PROSITE" id="PS50931"/>
    </source>
</evidence>
<dbReference type="Gene3D" id="1.10.10.10">
    <property type="entry name" value="Winged helix-like DNA-binding domain superfamily/Winged helix DNA-binding domain"/>
    <property type="match status" value="1"/>
</dbReference>
<evidence type="ECO:0000256" key="3">
    <source>
        <dbReference type="ARBA" id="ARBA00023125"/>
    </source>
</evidence>
<dbReference type="CDD" id="cd08422">
    <property type="entry name" value="PBP2_CrgA_like"/>
    <property type="match status" value="1"/>
</dbReference>
<evidence type="ECO:0000313" key="6">
    <source>
        <dbReference type="EMBL" id="MDF2095331.1"/>
    </source>
</evidence>
<keyword evidence="3" id="KW-0238">DNA-binding</keyword>
<organism evidence="6 7">
    <name type="scientific">Aquibaculum arenosum</name>
    <dbReference type="NCBI Taxonomy" id="3032591"/>
    <lineage>
        <taxon>Bacteria</taxon>
        <taxon>Pseudomonadati</taxon>
        <taxon>Pseudomonadota</taxon>
        <taxon>Alphaproteobacteria</taxon>
        <taxon>Rhodospirillales</taxon>
        <taxon>Rhodovibrionaceae</taxon>
        <taxon>Aquibaculum</taxon>
    </lineage>
</organism>
<dbReference type="Proteomes" id="UP001215503">
    <property type="component" value="Unassembled WGS sequence"/>
</dbReference>
<dbReference type="SUPFAM" id="SSF46785">
    <property type="entry name" value="Winged helix' DNA-binding domain"/>
    <property type="match status" value="1"/>
</dbReference>
<keyword evidence="7" id="KW-1185">Reference proteome</keyword>
<comment type="caution">
    <text evidence="6">The sequence shown here is derived from an EMBL/GenBank/DDBJ whole genome shotgun (WGS) entry which is preliminary data.</text>
</comment>
<sequence>MAKVDLNHLKVFARVARLGSFSAAARELGMPRSSVSRAVAALEEALGTRLLQRTTRAVVLTEAGAALYRRSAEAIAELSEALDYMEGLGGRPAGPLRVSAGIGLGIKVLAEHLPAFLERYPDIEVDLHLESQRVDLISERIDVALRFGDLPDSSLVAIRLGVLDRLLCAAPSYLSRYGTPEHPEDLVKHRLLDMPTPDHRPRRWQFNGPDGMVLLDLRPTTTVDEILTLHKLVRGGAGIGDLSRYLCEEDLEAGRLVQVLPQWSLPPVPLSLLFPSRRELAPAVRAFVDFMREIEPLAPWHK</sequence>
<reference evidence="6 7" key="1">
    <citation type="submission" date="2023-03" db="EMBL/GenBank/DDBJ databases">
        <title>Fodinicurvata sp. CAU 1616 isolated from sea sendiment.</title>
        <authorList>
            <person name="Kim W."/>
        </authorList>
    </citation>
    <scope>NUCLEOTIDE SEQUENCE [LARGE SCALE GENOMIC DNA]</scope>
    <source>
        <strain evidence="6 7">CAU 1616</strain>
    </source>
</reference>
<evidence type="ECO:0000313" key="7">
    <source>
        <dbReference type="Proteomes" id="UP001215503"/>
    </source>
</evidence>
<dbReference type="Pfam" id="PF03466">
    <property type="entry name" value="LysR_substrate"/>
    <property type="match status" value="1"/>
</dbReference>
<evidence type="ECO:0000256" key="4">
    <source>
        <dbReference type="ARBA" id="ARBA00023163"/>
    </source>
</evidence>
<accession>A0ABT5YK54</accession>
<dbReference type="InterPro" id="IPR058163">
    <property type="entry name" value="LysR-type_TF_proteobact-type"/>
</dbReference>
<gene>
    <name evidence="6" type="ORF">P2G67_05015</name>
</gene>
<comment type="similarity">
    <text evidence="1">Belongs to the LysR transcriptional regulatory family.</text>
</comment>
<dbReference type="Gene3D" id="3.40.190.290">
    <property type="match status" value="1"/>
</dbReference>
<dbReference type="PRINTS" id="PR00039">
    <property type="entry name" value="HTHLYSR"/>
</dbReference>
<dbReference type="InterPro" id="IPR036390">
    <property type="entry name" value="WH_DNA-bd_sf"/>
</dbReference>
<dbReference type="SUPFAM" id="SSF53850">
    <property type="entry name" value="Periplasmic binding protein-like II"/>
    <property type="match status" value="1"/>
</dbReference>
<dbReference type="PROSITE" id="PS50931">
    <property type="entry name" value="HTH_LYSR"/>
    <property type="match status" value="1"/>
</dbReference>
<keyword evidence="2" id="KW-0805">Transcription regulation</keyword>
<proteinExistence type="inferred from homology"/>
<protein>
    <submittedName>
        <fullName evidence="6">LysR family transcriptional regulator</fullName>
    </submittedName>
</protein>
<dbReference type="InterPro" id="IPR000847">
    <property type="entry name" value="LysR_HTH_N"/>
</dbReference>
<evidence type="ECO:0000256" key="1">
    <source>
        <dbReference type="ARBA" id="ARBA00009437"/>
    </source>
</evidence>
<dbReference type="PANTHER" id="PTHR30537">
    <property type="entry name" value="HTH-TYPE TRANSCRIPTIONAL REGULATOR"/>
    <property type="match status" value="1"/>
</dbReference>
<keyword evidence="4" id="KW-0804">Transcription</keyword>
<dbReference type="Pfam" id="PF00126">
    <property type="entry name" value="HTH_1"/>
    <property type="match status" value="1"/>
</dbReference>
<evidence type="ECO:0000256" key="2">
    <source>
        <dbReference type="ARBA" id="ARBA00023015"/>
    </source>
</evidence>
<dbReference type="EMBL" id="JARHUD010000002">
    <property type="protein sequence ID" value="MDF2095331.1"/>
    <property type="molecule type" value="Genomic_DNA"/>
</dbReference>
<dbReference type="RefSeq" id="WP_275820642.1">
    <property type="nucleotide sequence ID" value="NZ_JARHUD010000002.1"/>
</dbReference>
<dbReference type="PANTHER" id="PTHR30537:SF5">
    <property type="entry name" value="HTH-TYPE TRANSCRIPTIONAL ACTIVATOR TTDR-RELATED"/>
    <property type="match status" value="1"/>
</dbReference>
<feature type="domain" description="HTH lysR-type" evidence="5">
    <location>
        <begin position="4"/>
        <end position="61"/>
    </location>
</feature>
<dbReference type="InterPro" id="IPR036388">
    <property type="entry name" value="WH-like_DNA-bd_sf"/>
</dbReference>